<evidence type="ECO:0000313" key="2">
    <source>
        <dbReference type="Proteomes" id="UP001265746"/>
    </source>
</evidence>
<reference evidence="1" key="1">
    <citation type="submission" date="2023-06" db="EMBL/GenBank/DDBJ databases">
        <authorList>
            <person name="Noh H."/>
        </authorList>
    </citation>
    <scope>NUCLEOTIDE SEQUENCE</scope>
    <source>
        <strain evidence="1">DUCC20226</strain>
    </source>
</reference>
<dbReference type="Proteomes" id="UP001265746">
    <property type="component" value="Unassembled WGS sequence"/>
</dbReference>
<proteinExistence type="predicted"/>
<dbReference type="EMBL" id="JAUJFL010000008">
    <property type="protein sequence ID" value="KAK2598516.1"/>
    <property type="molecule type" value="Genomic_DNA"/>
</dbReference>
<dbReference type="AlphaFoldDB" id="A0AAD9W066"/>
<protein>
    <submittedName>
        <fullName evidence="1">Uncharacterized protein</fullName>
    </submittedName>
</protein>
<keyword evidence="2" id="KW-1185">Reference proteome</keyword>
<evidence type="ECO:0000313" key="1">
    <source>
        <dbReference type="EMBL" id="KAK2598516.1"/>
    </source>
</evidence>
<name>A0AAD9W066_PHOAM</name>
<accession>A0AAD9W066</accession>
<gene>
    <name evidence="1" type="ORF">N8I77_011923</name>
</gene>
<sequence>MAVTNKDIAAWKASLDKNYNKIKADYAKAKAAGDKAKMKTLGKKMKSNLKDDKTWTNLAAAEKALGAK</sequence>
<comment type="caution">
    <text evidence="1">The sequence shown here is derived from an EMBL/GenBank/DDBJ whole genome shotgun (WGS) entry which is preliminary data.</text>
</comment>
<organism evidence="1 2">
    <name type="scientific">Phomopsis amygdali</name>
    <name type="common">Fusicoccum amygdali</name>
    <dbReference type="NCBI Taxonomy" id="1214568"/>
    <lineage>
        <taxon>Eukaryota</taxon>
        <taxon>Fungi</taxon>
        <taxon>Dikarya</taxon>
        <taxon>Ascomycota</taxon>
        <taxon>Pezizomycotina</taxon>
        <taxon>Sordariomycetes</taxon>
        <taxon>Sordariomycetidae</taxon>
        <taxon>Diaporthales</taxon>
        <taxon>Diaporthaceae</taxon>
        <taxon>Diaporthe</taxon>
    </lineage>
</organism>